<feature type="modified residue" description="4-aspartylphosphate" evidence="2">
    <location>
        <position position="54"/>
    </location>
</feature>
<dbReference type="Proteomes" id="UP000051717">
    <property type="component" value="Unassembled WGS sequence"/>
</dbReference>
<protein>
    <recommendedName>
        <fullName evidence="3">Response regulatory domain-containing protein</fullName>
    </recommendedName>
</protein>
<dbReference type="EMBL" id="LJUI01000109">
    <property type="protein sequence ID" value="KPK67740.1"/>
    <property type="molecule type" value="Genomic_DNA"/>
</dbReference>
<dbReference type="Pfam" id="PF00072">
    <property type="entry name" value="Response_reg"/>
    <property type="match status" value="1"/>
</dbReference>
<dbReference type="InterPro" id="IPR001789">
    <property type="entry name" value="Sig_transdc_resp-reg_receiver"/>
</dbReference>
<evidence type="ECO:0000256" key="2">
    <source>
        <dbReference type="PROSITE-ProRule" id="PRU00169"/>
    </source>
</evidence>
<dbReference type="SUPFAM" id="SSF52172">
    <property type="entry name" value="CheY-like"/>
    <property type="match status" value="1"/>
</dbReference>
<reference evidence="4 5" key="1">
    <citation type="journal article" date="2015" name="Microbiome">
        <title>Genomic resolution of linkages in carbon, nitrogen, and sulfur cycling among widespread estuary sediment bacteria.</title>
        <authorList>
            <person name="Baker B.J."/>
            <person name="Lazar C.S."/>
            <person name="Teske A.P."/>
            <person name="Dick G.J."/>
        </authorList>
    </citation>
    <scope>NUCLEOTIDE SEQUENCE [LARGE SCALE GENOMIC DNA]</scope>
    <source>
        <strain evidence="4">SM23_40</strain>
    </source>
</reference>
<evidence type="ECO:0000313" key="4">
    <source>
        <dbReference type="EMBL" id="KPK67740.1"/>
    </source>
</evidence>
<dbReference type="PANTHER" id="PTHR44591:SF3">
    <property type="entry name" value="RESPONSE REGULATORY DOMAIN-CONTAINING PROTEIN"/>
    <property type="match status" value="1"/>
</dbReference>
<accession>A0A0S8G794</accession>
<evidence type="ECO:0000259" key="3">
    <source>
        <dbReference type="PROSITE" id="PS50110"/>
    </source>
</evidence>
<keyword evidence="1 2" id="KW-0597">Phosphoprotein</keyword>
<gene>
    <name evidence="4" type="ORF">AMJ82_09985</name>
</gene>
<comment type="caution">
    <text evidence="4">The sequence shown here is derived from an EMBL/GenBank/DDBJ whole genome shotgun (WGS) entry which is preliminary data.</text>
</comment>
<sequence length="136" mass="15715">MSRARILVIDDDPDFVDATKAILETGQYEVSCAYNEDEGLKRLEEEIPDLIILDIMMRRFAEGFTFARGIRKDPRYQRIPIIVATSVREQTGFDFPGDPKHPKFFPIDEFMEKPLEPQLLLETVERLLAEKADDPV</sequence>
<evidence type="ECO:0000313" key="5">
    <source>
        <dbReference type="Proteomes" id="UP000051717"/>
    </source>
</evidence>
<dbReference type="GO" id="GO:0000160">
    <property type="term" value="P:phosphorelay signal transduction system"/>
    <property type="evidence" value="ECO:0007669"/>
    <property type="project" value="InterPro"/>
</dbReference>
<dbReference type="PROSITE" id="PS50110">
    <property type="entry name" value="RESPONSE_REGULATORY"/>
    <property type="match status" value="1"/>
</dbReference>
<feature type="domain" description="Response regulatory" evidence="3">
    <location>
        <begin position="5"/>
        <end position="128"/>
    </location>
</feature>
<dbReference type="SMART" id="SM00448">
    <property type="entry name" value="REC"/>
    <property type="match status" value="1"/>
</dbReference>
<evidence type="ECO:0000256" key="1">
    <source>
        <dbReference type="ARBA" id="ARBA00022553"/>
    </source>
</evidence>
<dbReference type="InterPro" id="IPR011006">
    <property type="entry name" value="CheY-like_superfamily"/>
</dbReference>
<name>A0A0S8G794_UNCT6</name>
<dbReference type="InterPro" id="IPR050595">
    <property type="entry name" value="Bact_response_regulator"/>
</dbReference>
<organism evidence="4 5">
    <name type="scientific">candidate division TA06 bacterium SM23_40</name>
    <dbReference type="NCBI Taxonomy" id="1703774"/>
    <lineage>
        <taxon>Bacteria</taxon>
        <taxon>Bacteria division TA06</taxon>
    </lineage>
</organism>
<proteinExistence type="predicted"/>
<dbReference type="Gene3D" id="3.40.50.2300">
    <property type="match status" value="1"/>
</dbReference>
<dbReference type="AlphaFoldDB" id="A0A0S8G794"/>
<dbReference type="PANTHER" id="PTHR44591">
    <property type="entry name" value="STRESS RESPONSE REGULATOR PROTEIN 1"/>
    <property type="match status" value="1"/>
</dbReference>